<name>A0ABW8EZS0_9BURK</name>
<dbReference type="Pfam" id="PF07660">
    <property type="entry name" value="STN"/>
    <property type="match status" value="1"/>
</dbReference>
<feature type="domain" description="Secretin/TonB short N-terminal" evidence="9">
    <location>
        <begin position="66"/>
        <end position="120"/>
    </location>
</feature>
<gene>
    <name evidence="10" type="ORF">ACIPEN_11885</name>
</gene>
<evidence type="ECO:0000256" key="1">
    <source>
        <dbReference type="ARBA" id="ARBA00004167"/>
    </source>
</evidence>
<sequence>MYPYSSRLSRYAAIFVVLCTLAASALGAPAGAVEAVPGTQEQSLDFDIPAQPLAAALQRYAVISSRPALFSSAMVAGRNSSAVQGSYTPEAALELLLEGTGLIAQKGKSGSSEAFFLKNIGTQSTAHLPPEGLNRDYGGWVQARIWEALCADTRTAPGTYRALLRFEIDASGSVHQARLLTSTGNTGRDAAVLKTLRQVRMDRPPPADMAQPLTMILLPRDQEHPGNAPRCNDDGGGGS</sequence>
<feature type="chain" id="PRO_5045970462" evidence="8">
    <location>
        <begin position="28"/>
        <end position="239"/>
    </location>
</feature>
<feature type="signal peptide" evidence="8">
    <location>
        <begin position="1"/>
        <end position="27"/>
    </location>
</feature>
<keyword evidence="3" id="KW-0812">Transmembrane</keyword>
<keyword evidence="8" id="KW-0732">Signal</keyword>
<dbReference type="NCBIfam" id="TIGR01352">
    <property type="entry name" value="tonB_Cterm"/>
    <property type="match status" value="1"/>
</dbReference>
<keyword evidence="6" id="KW-0998">Cell outer membrane</keyword>
<dbReference type="RefSeq" id="WP_402700652.1">
    <property type="nucleotide sequence ID" value="NZ_JBIUZV010000005.1"/>
</dbReference>
<dbReference type="EMBL" id="JBIUZV010000005">
    <property type="protein sequence ID" value="MFJ3046522.1"/>
    <property type="molecule type" value="Genomic_DNA"/>
</dbReference>
<feature type="region of interest" description="Disordered" evidence="7">
    <location>
        <begin position="219"/>
        <end position="239"/>
    </location>
</feature>
<evidence type="ECO:0000256" key="4">
    <source>
        <dbReference type="ARBA" id="ARBA00022989"/>
    </source>
</evidence>
<keyword evidence="4" id="KW-1133">Transmembrane helix</keyword>
<evidence type="ECO:0000313" key="10">
    <source>
        <dbReference type="EMBL" id="MFJ3046522.1"/>
    </source>
</evidence>
<dbReference type="Gene3D" id="3.55.50.30">
    <property type="match status" value="1"/>
</dbReference>
<evidence type="ECO:0000313" key="11">
    <source>
        <dbReference type="Proteomes" id="UP001617427"/>
    </source>
</evidence>
<protein>
    <submittedName>
        <fullName evidence="10">Energy transducer TonB</fullName>
    </submittedName>
</protein>
<evidence type="ECO:0000256" key="2">
    <source>
        <dbReference type="ARBA" id="ARBA00022448"/>
    </source>
</evidence>
<keyword evidence="2" id="KW-0813">Transport</keyword>
<evidence type="ECO:0000256" key="8">
    <source>
        <dbReference type="SAM" id="SignalP"/>
    </source>
</evidence>
<evidence type="ECO:0000256" key="6">
    <source>
        <dbReference type="ARBA" id="ARBA00023237"/>
    </source>
</evidence>
<reference evidence="10 11" key="1">
    <citation type="submission" date="2024-10" db="EMBL/GenBank/DDBJ databases">
        <title>The Natural Products Discovery Center: Release of the First 8490 Sequenced Strains for Exploring Actinobacteria Biosynthetic Diversity.</title>
        <authorList>
            <person name="Kalkreuter E."/>
            <person name="Kautsar S.A."/>
            <person name="Yang D."/>
            <person name="Bader C.D."/>
            <person name="Teijaro C.N."/>
            <person name="Fluegel L."/>
            <person name="Davis C.M."/>
            <person name="Simpson J.R."/>
            <person name="Lauterbach L."/>
            <person name="Steele A.D."/>
            <person name="Gui C."/>
            <person name="Meng S."/>
            <person name="Li G."/>
            <person name="Viehrig K."/>
            <person name="Ye F."/>
            <person name="Su P."/>
            <person name="Kiefer A.F."/>
            <person name="Nichols A."/>
            <person name="Cepeda A.J."/>
            <person name="Yan W."/>
            <person name="Fan B."/>
            <person name="Jiang Y."/>
            <person name="Adhikari A."/>
            <person name="Zheng C.-J."/>
            <person name="Schuster L."/>
            <person name="Cowan T.M."/>
            <person name="Smanski M.J."/>
            <person name="Chevrette M.G."/>
            <person name="De Carvalho L.P.S."/>
            <person name="Shen B."/>
        </authorList>
    </citation>
    <scope>NUCLEOTIDE SEQUENCE [LARGE SCALE GENOMIC DNA]</scope>
    <source>
        <strain evidence="10 11">NPDC087045</strain>
    </source>
</reference>
<dbReference type="SUPFAM" id="SSF74653">
    <property type="entry name" value="TolA/TonB C-terminal domain"/>
    <property type="match status" value="1"/>
</dbReference>
<comment type="caution">
    <text evidence="10">The sequence shown here is derived from an EMBL/GenBank/DDBJ whole genome shotgun (WGS) entry which is preliminary data.</text>
</comment>
<accession>A0ABW8EZS0</accession>
<evidence type="ECO:0000256" key="3">
    <source>
        <dbReference type="ARBA" id="ARBA00022692"/>
    </source>
</evidence>
<keyword evidence="11" id="KW-1185">Reference proteome</keyword>
<evidence type="ECO:0000259" key="9">
    <source>
        <dbReference type="SMART" id="SM00965"/>
    </source>
</evidence>
<proteinExistence type="predicted"/>
<keyword evidence="5" id="KW-0472">Membrane</keyword>
<dbReference type="InterPro" id="IPR011662">
    <property type="entry name" value="Secretin/TonB_short_N"/>
</dbReference>
<dbReference type="InterPro" id="IPR006260">
    <property type="entry name" value="TonB/TolA_C"/>
</dbReference>
<dbReference type="Gene3D" id="3.30.1150.10">
    <property type="match status" value="1"/>
</dbReference>
<evidence type="ECO:0000256" key="7">
    <source>
        <dbReference type="SAM" id="MobiDB-lite"/>
    </source>
</evidence>
<dbReference type="Proteomes" id="UP001617427">
    <property type="component" value="Unassembled WGS sequence"/>
</dbReference>
<dbReference type="Pfam" id="PF13103">
    <property type="entry name" value="TonB_2"/>
    <property type="match status" value="1"/>
</dbReference>
<evidence type="ECO:0000256" key="5">
    <source>
        <dbReference type="ARBA" id="ARBA00023136"/>
    </source>
</evidence>
<organism evidence="10 11">
    <name type="scientific">Herbaspirillum chlorophenolicum</name>
    <dbReference type="NCBI Taxonomy" id="211589"/>
    <lineage>
        <taxon>Bacteria</taxon>
        <taxon>Pseudomonadati</taxon>
        <taxon>Pseudomonadota</taxon>
        <taxon>Betaproteobacteria</taxon>
        <taxon>Burkholderiales</taxon>
        <taxon>Oxalobacteraceae</taxon>
        <taxon>Herbaspirillum</taxon>
    </lineage>
</organism>
<dbReference type="SMART" id="SM00965">
    <property type="entry name" value="STN"/>
    <property type="match status" value="1"/>
</dbReference>
<comment type="subcellular location">
    <subcellularLocation>
        <location evidence="1">Membrane</location>
        <topology evidence="1">Single-pass membrane protein</topology>
    </subcellularLocation>
</comment>